<dbReference type="InterPro" id="IPR050054">
    <property type="entry name" value="UPRTase/APRTase"/>
</dbReference>
<dbReference type="GO" id="GO:0016208">
    <property type="term" value="F:AMP binding"/>
    <property type="evidence" value="ECO:0007669"/>
    <property type="project" value="TreeGrafter"/>
</dbReference>
<proteinExistence type="inferred from homology"/>
<comment type="subunit">
    <text evidence="11">Homodimer.</text>
</comment>
<evidence type="ECO:0000256" key="3">
    <source>
        <dbReference type="ARBA" id="ARBA00004496"/>
    </source>
</evidence>
<evidence type="ECO:0000256" key="1">
    <source>
        <dbReference type="ARBA" id="ARBA00000868"/>
    </source>
</evidence>
<dbReference type="SUPFAM" id="SSF53271">
    <property type="entry name" value="PRTase-like"/>
    <property type="match status" value="1"/>
</dbReference>
<comment type="function">
    <text evidence="2 11">Catalyzes a salvage reaction resulting in the formation of AMP, that is energically less costly than de novo synthesis.</text>
</comment>
<evidence type="ECO:0000256" key="8">
    <source>
        <dbReference type="ARBA" id="ARBA00022676"/>
    </source>
</evidence>
<dbReference type="NCBIfam" id="NF002634">
    <property type="entry name" value="PRK02304.1-3"/>
    <property type="match status" value="1"/>
</dbReference>
<dbReference type="PANTHER" id="PTHR32315">
    <property type="entry name" value="ADENINE PHOSPHORIBOSYLTRANSFERASE"/>
    <property type="match status" value="1"/>
</dbReference>
<comment type="caution">
    <text evidence="13">The sequence shown here is derived from an EMBL/GenBank/DDBJ whole genome shotgun (WGS) entry which is preliminary data.</text>
</comment>
<keyword evidence="8 11" id="KW-0328">Glycosyltransferase</keyword>
<dbReference type="GO" id="GO:0006168">
    <property type="term" value="P:adenine salvage"/>
    <property type="evidence" value="ECO:0007669"/>
    <property type="project" value="InterPro"/>
</dbReference>
<feature type="domain" description="Phosphoribosyltransferase" evidence="12">
    <location>
        <begin position="62"/>
        <end position="154"/>
    </location>
</feature>
<dbReference type="Gene3D" id="3.40.50.2020">
    <property type="match status" value="1"/>
</dbReference>
<evidence type="ECO:0000256" key="4">
    <source>
        <dbReference type="ARBA" id="ARBA00004659"/>
    </source>
</evidence>
<dbReference type="Pfam" id="PF00156">
    <property type="entry name" value="Pribosyltran"/>
    <property type="match status" value="1"/>
</dbReference>
<dbReference type="NCBIfam" id="NF002636">
    <property type="entry name" value="PRK02304.1-5"/>
    <property type="match status" value="1"/>
</dbReference>
<protein>
    <recommendedName>
        <fullName evidence="6 11">Adenine phosphoribosyltransferase</fullName>
        <shortName evidence="11">APRT</shortName>
        <ecNumber evidence="6 11">2.4.2.7</ecNumber>
    </recommendedName>
</protein>
<comment type="similarity">
    <text evidence="5 11">Belongs to the purine/pyrimidine phosphoribosyltransferase family.</text>
</comment>
<reference evidence="13 14" key="1">
    <citation type="submission" date="2015-10" db="EMBL/GenBank/DDBJ databases">
        <title>Metagenome-Assembled Genomes uncover a global brackish microbiome.</title>
        <authorList>
            <person name="Hugerth L.W."/>
            <person name="Larsson J."/>
            <person name="Alneberg J."/>
            <person name="Lindh M.V."/>
            <person name="Legrand C."/>
            <person name="Pinhassi J."/>
            <person name="Andersson A.F."/>
        </authorList>
    </citation>
    <scope>NUCLEOTIDE SEQUENCE [LARGE SCALE GENOMIC DNA]</scope>
    <source>
        <strain evidence="13">BACL18 MAG-120507-bin52</strain>
    </source>
</reference>
<dbReference type="EC" id="2.4.2.7" evidence="6 11"/>
<dbReference type="EMBL" id="LIBO01000047">
    <property type="protein sequence ID" value="KRO62655.1"/>
    <property type="molecule type" value="Genomic_DNA"/>
</dbReference>
<comment type="pathway">
    <text evidence="4 11">Purine metabolism; AMP biosynthesis via salvage pathway; AMP from adenine: step 1/1.</text>
</comment>
<keyword evidence="7 11" id="KW-0963">Cytoplasm</keyword>
<evidence type="ECO:0000256" key="9">
    <source>
        <dbReference type="ARBA" id="ARBA00022679"/>
    </source>
</evidence>
<comment type="catalytic activity">
    <reaction evidence="1 11">
        <text>AMP + diphosphate = 5-phospho-alpha-D-ribose 1-diphosphate + adenine</text>
        <dbReference type="Rhea" id="RHEA:16609"/>
        <dbReference type="ChEBI" id="CHEBI:16708"/>
        <dbReference type="ChEBI" id="CHEBI:33019"/>
        <dbReference type="ChEBI" id="CHEBI:58017"/>
        <dbReference type="ChEBI" id="CHEBI:456215"/>
        <dbReference type="EC" id="2.4.2.7"/>
    </reaction>
</comment>
<evidence type="ECO:0000259" key="12">
    <source>
        <dbReference type="Pfam" id="PF00156"/>
    </source>
</evidence>
<evidence type="ECO:0000313" key="13">
    <source>
        <dbReference type="EMBL" id="KRO62655.1"/>
    </source>
</evidence>
<evidence type="ECO:0000313" key="14">
    <source>
        <dbReference type="Proteomes" id="UP000051269"/>
    </source>
</evidence>
<dbReference type="FunFam" id="3.40.50.2020:FF:000021">
    <property type="entry name" value="Adenine phosphoribosyltransferase"/>
    <property type="match status" value="1"/>
</dbReference>
<evidence type="ECO:0000256" key="7">
    <source>
        <dbReference type="ARBA" id="ARBA00022490"/>
    </source>
</evidence>
<evidence type="ECO:0000256" key="10">
    <source>
        <dbReference type="ARBA" id="ARBA00022726"/>
    </source>
</evidence>
<name>A0A0R2RIW0_9BACT</name>
<evidence type="ECO:0000256" key="11">
    <source>
        <dbReference type="HAMAP-Rule" id="MF_00004"/>
    </source>
</evidence>
<organism evidence="13 14">
    <name type="scientific">Verrucomicrobia subdivision 6 bacterium BACL9 MAG-120507-bin52</name>
    <dbReference type="NCBI Taxonomy" id="1655590"/>
    <lineage>
        <taxon>Bacteria</taxon>
        <taxon>Pseudomonadati</taxon>
        <taxon>Verrucomicrobiota</taxon>
        <taxon>Verrucomicrobiia</taxon>
        <taxon>Verrucomicrobiales</taxon>
        <taxon>Verrucomicrobia subdivision 6</taxon>
    </lineage>
</organism>
<dbReference type="CDD" id="cd06223">
    <property type="entry name" value="PRTases_typeI"/>
    <property type="match status" value="1"/>
</dbReference>
<dbReference type="GO" id="GO:0003999">
    <property type="term" value="F:adenine phosphoribosyltransferase activity"/>
    <property type="evidence" value="ECO:0007669"/>
    <property type="project" value="UniProtKB-UniRule"/>
</dbReference>
<dbReference type="InterPro" id="IPR005764">
    <property type="entry name" value="Ade_phspho_trans"/>
</dbReference>
<dbReference type="GO" id="GO:0002055">
    <property type="term" value="F:adenine binding"/>
    <property type="evidence" value="ECO:0007669"/>
    <property type="project" value="TreeGrafter"/>
</dbReference>
<evidence type="ECO:0000256" key="6">
    <source>
        <dbReference type="ARBA" id="ARBA00011893"/>
    </source>
</evidence>
<dbReference type="NCBIfam" id="TIGR01090">
    <property type="entry name" value="apt"/>
    <property type="match status" value="1"/>
</dbReference>
<comment type="subcellular location">
    <subcellularLocation>
        <location evidence="3 11">Cytoplasm</location>
    </subcellularLocation>
</comment>
<dbReference type="GO" id="GO:0044209">
    <property type="term" value="P:AMP salvage"/>
    <property type="evidence" value="ECO:0007669"/>
    <property type="project" value="UniProtKB-UniRule"/>
</dbReference>
<evidence type="ECO:0000256" key="5">
    <source>
        <dbReference type="ARBA" id="ARBA00008391"/>
    </source>
</evidence>
<keyword evidence="9 11" id="KW-0808">Transferase</keyword>
<evidence type="ECO:0000256" key="2">
    <source>
        <dbReference type="ARBA" id="ARBA00003968"/>
    </source>
</evidence>
<dbReference type="UniPathway" id="UPA00588">
    <property type="reaction ID" value="UER00646"/>
</dbReference>
<dbReference type="GO" id="GO:0006166">
    <property type="term" value="P:purine ribonucleoside salvage"/>
    <property type="evidence" value="ECO:0007669"/>
    <property type="project" value="UniProtKB-UniRule"/>
</dbReference>
<dbReference type="PANTHER" id="PTHR32315:SF3">
    <property type="entry name" value="ADENINE PHOSPHORIBOSYLTRANSFERASE"/>
    <property type="match status" value="1"/>
</dbReference>
<dbReference type="InterPro" id="IPR000836">
    <property type="entry name" value="PRTase_dom"/>
</dbReference>
<dbReference type="HAMAP" id="MF_00004">
    <property type="entry name" value="Aden_phosphoribosyltr"/>
    <property type="match status" value="1"/>
</dbReference>
<keyword evidence="10 11" id="KW-0660">Purine salvage</keyword>
<dbReference type="GO" id="GO:0005737">
    <property type="term" value="C:cytoplasm"/>
    <property type="evidence" value="ECO:0007669"/>
    <property type="project" value="UniProtKB-SubCell"/>
</dbReference>
<dbReference type="Proteomes" id="UP000051269">
    <property type="component" value="Unassembled WGS sequence"/>
</dbReference>
<dbReference type="InterPro" id="IPR029057">
    <property type="entry name" value="PRTase-like"/>
</dbReference>
<dbReference type="AlphaFoldDB" id="A0A0R2RIW0"/>
<accession>A0A0R2RIW0</accession>
<sequence length="190" mass="20619">MPLSIFERLYRTVTTDPLLAHIRTVPDYPKKGIMFRDITPLLGHAQALRTAGERMAKPFSKNPPELVAGIEARGFILGGIVAQILGTGFIPVRKPGKLPYKSIQREYALEYGSGTLELHQDCVEKGQKVLLVDDLVATGGSAEAAVLLLRSLGAVVEAGSFLVDLPDLGGRKRLEKIGITFHTLLEFAGE</sequence>
<gene>
    <name evidence="11" type="primary">apt</name>
    <name evidence="13" type="ORF">ABR82_08085</name>
</gene>